<dbReference type="EMBL" id="JANPWB010000006">
    <property type="protein sequence ID" value="KAJ1182013.1"/>
    <property type="molecule type" value="Genomic_DNA"/>
</dbReference>
<feature type="compositionally biased region" description="Low complexity" evidence="1">
    <location>
        <begin position="34"/>
        <end position="45"/>
    </location>
</feature>
<gene>
    <name evidence="2" type="ORF">NDU88_007211</name>
</gene>
<keyword evidence="3" id="KW-1185">Reference proteome</keyword>
<protein>
    <submittedName>
        <fullName evidence="2">Uncharacterized protein</fullName>
    </submittedName>
</protein>
<proteinExistence type="predicted"/>
<sequence length="67" mass="6820">MFSAPSPAQSSATKTPRQLSCTAVRLHGLCTTGIDAATPTGAGAAEETRGYGGRGLESAKTPHRCET</sequence>
<evidence type="ECO:0000313" key="3">
    <source>
        <dbReference type="Proteomes" id="UP001066276"/>
    </source>
</evidence>
<dbReference type="Proteomes" id="UP001066276">
    <property type="component" value="Chromosome 3_2"/>
</dbReference>
<accession>A0AAV7TZE6</accession>
<name>A0AAV7TZE6_PLEWA</name>
<dbReference type="AlphaFoldDB" id="A0AAV7TZE6"/>
<evidence type="ECO:0000313" key="2">
    <source>
        <dbReference type="EMBL" id="KAJ1182013.1"/>
    </source>
</evidence>
<organism evidence="2 3">
    <name type="scientific">Pleurodeles waltl</name>
    <name type="common">Iberian ribbed newt</name>
    <dbReference type="NCBI Taxonomy" id="8319"/>
    <lineage>
        <taxon>Eukaryota</taxon>
        <taxon>Metazoa</taxon>
        <taxon>Chordata</taxon>
        <taxon>Craniata</taxon>
        <taxon>Vertebrata</taxon>
        <taxon>Euteleostomi</taxon>
        <taxon>Amphibia</taxon>
        <taxon>Batrachia</taxon>
        <taxon>Caudata</taxon>
        <taxon>Salamandroidea</taxon>
        <taxon>Salamandridae</taxon>
        <taxon>Pleurodelinae</taxon>
        <taxon>Pleurodeles</taxon>
    </lineage>
</organism>
<evidence type="ECO:0000256" key="1">
    <source>
        <dbReference type="SAM" id="MobiDB-lite"/>
    </source>
</evidence>
<comment type="caution">
    <text evidence="2">The sequence shown here is derived from an EMBL/GenBank/DDBJ whole genome shotgun (WGS) entry which is preliminary data.</text>
</comment>
<feature type="region of interest" description="Disordered" evidence="1">
    <location>
        <begin position="34"/>
        <end position="67"/>
    </location>
</feature>
<reference evidence="2" key="1">
    <citation type="journal article" date="2022" name="bioRxiv">
        <title>Sequencing and chromosome-scale assembly of the giantPleurodeles waltlgenome.</title>
        <authorList>
            <person name="Brown T."/>
            <person name="Elewa A."/>
            <person name="Iarovenko S."/>
            <person name="Subramanian E."/>
            <person name="Araus A.J."/>
            <person name="Petzold A."/>
            <person name="Susuki M."/>
            <person name="Suzuki K.-i.T."/>
            <person name="Hayashi T."/>
            <person name="Toyoda A."/>
            <person name="Oliveira C."/>
            <person name="Osipova E."/>
            <person name="Leigh N.D."/>
            <person name="Simon A."/>
            <person name="Yun M.H."/>
        </authorList>
    </citation>
    <scope>NUCLEOTIDE SEQUENCE</scope>
    <source>
        <strain evidence="2">20211129_DDA</strain>
        <tissue evidence="2">Liver</tissue>
    </source>
</reference>